<feature type="transmembrane region" description="Helical" evidence="6">
    <location>
        <begin position="264"/>
        <end position="283"/>
    </location>
</feature>
<keyword evidence="4 6" id="KW-0472">Membrane</keyword>
<dbReference type="OMA" id="CVGAYYL"/>
<feature type="transmembrane region" description="Helical" evidence="6">
    <location>
        <begin position="399"/>
        <end position="422"/>
    </location>
</feature>
<dbReference type="Gene3D" id="1.20.1250.20">
    <property type="entry name" value="MFS general substrate transporter like domains"/>
    <property type="match status" value="1"/>
</dbReference>
<feature type="transmembrane region" description="Helical" evidence="6">
    <location>
        <begin position="233"/>
        <end position="252"/>
    </location>
</feature>
<feature type="transmembrane region" description="Helical" evidence="6">
    <location>
        <begin position="102"/>
        <end position="124"/>
    </location>
</feature>
<dbReference type="Proteomes" id="UP000076632">
    <property type="component" value="Unassembled WGS sequence"/>
</dbReference>
<dbReference type="AlphaFoldDB" id="A0A165JXP1"/>
<accession>A0A165JXP1</accession>
<evidence type="ECO:0000256" key="4">
    <source>
        <dbReference type="ARBA" id="ARBA00023136"/>
    </source>
</evidence>
<dbReference type="GO" id="GO:0000329">
    <property type="term" value="C:fungal-type vacuole membrane"/>
    <property type="evidence" value="ECO:0007669"/>
    <property type="project" value="TreeGrafter"/>
</dbReference>
<dbReference type="InterPro" id="IPR020846">
    <property type="entry name" value="MFS_dom"/>
</dbReference>
<feature type="transmembrane region" description="Helical" evidence="6">
    <location>
        <begin position="35"/>
        <end position="59"/>
    </location>
</feature>
<dbReference type="RefSeq" id="XP_018192311.1">
    <property type="nucleotide sequence ID" value="XM_018335738.1"/>
</dbReference>
<evidence type="ECO:0000313" key="8">
    <source>
        <dbReference type="EMBL" id="KZF26756.1"/>
    </source>
</evidence>
<dbReference type="STRING" id="1328760.A0A165JXP1"/>
<evidence type="ECO:0000256" key="5">
    <source>
        <dbReference type="SAM" id="MobiDB-lite"/>
    </source>
</evidence>
<dbReference type="EMBL" id="KV407454">
    <property type="protein sequence ID" value="KZF26756.1"/>
    <property type="molecule type" value="Genomic_DNA"/>
</dbReference>
<keyword evidence="9" id="KW-1185">Reference proteome</keyword>
<keyword evidence="3 6" id="KW-1133">Transmembrane helix</keyword>
<dbReference type="InterPro" id="IPR011701">
    <property type="entry name" value="MFS"/>
</dbReference>
<protein>
    <submittedName>
        <fullName evidence="8">Putative transporter</fullName>
    </submittedName>
</protein>
<feature type="transmembrane region" description="Helical" evidence="6">
    <location>
        <begin position="71"/>
        <end position="90"/>
    </location>
</feature>
<evidence type="ECO:0000313" key="9">
    <source>
        <dbReference type="Proteomes" id="UP000076632"/>
    </source>
</evidence>
<dbReference type="InterPro" id="IPR036259">
    <property type="entry name" value="MFS_trans_sf"/>
</dbReference>
<dbReference type="Pfam" id="PF07690">
    <property type="entry name" value="MFS_1"/>
    <property type="match status" value="1"/>
</dbReference>
<proteinExistence type="predicted"/>
<feature type="transmembrane region" description="Helical" evidence="6">
    <location>
        <begin position="507"/>
        <end position="526"/>
    </location>
</feature>
<feature type="transmembrane region" description="Helical" evidence="6">
    <location>
        <begin position="434"/>
        <end position="454"/>
    </location>
</feature>
<dbReference type="PRINTS" id="PR01036">
    <property type="entry name" value="TCRTETB"/>
</dbReference>
<organism evidence="8 9">
    <name type="scientific">Xylona heveae (strain CBS 132557 / TC161)</name>
    <dbReference type="NCBI Taxonomy" id="1328760"/>
    <lineage>
        <taxon>Eukaryota</taxon>
        <taxon>Fungi</taxon>
        <taxon>Dikarya</taxon>
        <taxon>Ascomycota</taxon>
        <taxon>Pezizomycotina</taxon>
        <taxon>Xylonomycetes</taxon>
        <taxon>Xylonales</taxon>
        <taxon>Xylonaceae</taxon>
        <taxon>Xylona</taxon>
    </lineage>
</organism>
<evidence type="ECO:0000259" key="7">
    <source>
        <dbReference type="PROSITE" id="PS50850"/>
    </source>
</evidence>
<evidence type="ECO:0000256" key="1">
    <source>
        <dbReference type="ARBA" id="ARBA00004141"/>
    </source>
</evidence>
<dbReference type="PANTHER" id="PTHR23501">
    <property type="entry name" value="MAJOR FACILITATOR SUPERFAMILY"/>
    <property type="match status" value="1"/>
</dbReference>
<feature type="transmembrane region" description="Helical" evidence="6">
    <location>
        <begin position="369"/>
        <end position="387"/>
    </location>
</feature>
<evidence type="ECO:0000256" key="3">
    <source>
        <dbReference type="ARBA" id="ARBA00022989"/>
    </source>
</evidence>
<dbReference type="GeneID" id="28900875"/>
<feature type="domain" description="Major facilitator superfamily (MFS) profile" evidence="7">
    <location>
        <begin position="36"/>
        <end position="527"/>
    </location>
</feature>
<sequence>MDQPERRPLIQKPGGEEVEDRENGSRRGLHGASPLSIAVALFGVFLAGGDESLVISMYGEVASEFQNLTDGPWLMTGYTLGYCVALPLYGRLSDIYGRKRPLLAAYCLYCIGCLTSGTAVGLWQAIAGRVVNGIGGAGMVALISVIITDIATLEQVAVLRSYVNVAAVAGRSAGPPLGGFLADTIGWRWAFLAQAPIALLCLVLAKYTLPSGPAQSHNEHSCRSSKRAKWKDVDFLGVITFVISMVSFLLFLDLGGQKLPWSHPVVIALIAACSVCSLAFVLIEKFWAVKPLIPLWLIRENGVGISCLVQILVFWGRLATLSHLATFYIRTMDATNTVAAAFIVPSSVGNAVGALLSGAVISRTFRYKTLSAITIIVACISYTLVVLRWRHGANIFESFYIFPVGVTFGMVLSAQFVGLSASAPTAQKAIAISMYYLSQQVGTVIGIGSAATLLRADFRSRLFERLVGFPERDQLIQGILDDARFAATLPAKLKSVVRTEYLQSFQLVPIMSLVTTALALPLILWLREHPLR</sequence>
<feature type="transmembrane region" description="Helical" evidence="6">
    <location>
        <begin position="130"/>
        <end position="151"/>
    </location>
</feature>
<dbReference type="SUPFAM" id="SSF103473">
    <property type="entry name" value="MFS general substrate transporter"/>
    <property type="match status" value="1"/>
</dbReference>
<feature type="region of interest" description="Disordered" evidence="5">
    <location>
        <begin position="1"/>
        <end position="29"/>
    </location>
</feature>
<dbReference type="OrthoDB" id="6770063at2759"/>
<name>A0A165JXP1_XYLHT</name>
<comment type="subcellular location">
    <subcellularLocation>
        <location evidence="1">Membrane</location>
        <topology evidence="1">Multi-pass membrane protein</topology>
    </subcellularLocation>
</comment>
<evidence type="ECO:0000256" key="6">
    <source>
        <dbReference type="SAM" id="Phobius"/>
    </source>
</evidence>
<evidence type="ECO:0000256" key="2">
    <source>
        <dbReference type="ARBA" id="ARBA00022692"/>
    </source>
</evidence>
<dbReference type="PANTHER" id="PTHR23501:SF33">
    <property type="entry name" value="MAJOR FACILITATOR SUPERFAMILY (MFS) PROFILE DOMAIN-CONTAINING PROTEIN"/>
    <property type="match status" value="1"/>
</dbReference>
<dbReference type="InParanoid" id="A0A165JXP1"/>
<feature type="transmembrane region" description="Helical" evidence="6">
    <location>
        <begin position="338"/>
        <end position="362"/>
    </location>
</feature>
<gene>
    <name evidence="8" type="ORF">L228DRAFT_279918</name>
</gene>
<dbReference type="PROSITE" id="PS50850">
    <property type="entry name" value="MFS"/>
    <property type="match status" value="1"/>
</dbReference>
<keyword evidence="2 6" id="KW-0812">Transmembrane</keyword>
<reference evidence="8 9" key="1">
    <citation type="journal article" date="2016" name="Fungal Biol.">
        <title>The genome of Xylona heveae provides a window into fungal endophytism.</title>
        <authorList>
            <person name="Gazis R."/>
            <person name="Kuo A."/>
            <person name="Riley R."/>
            <person name="LaButti K."/>
            <person name="Lipzen A."/>
            <person name="Lin J."/>
            <person name="Amirebrahimi M."/>
            <person name="Hesse C.N."/>
            <person name="Spatafora J.W."/>
            <person name="Henrissat B."/>
            <person name="Hainaut M."/>
            <person name="Grigoriev I.V."/>
            <person name="Hibbett D.S."/>
        </authorList>
    </citation>
    <scope>NUCLEOTIDE SEQUENCE [LARGE SCALE GENOMIC DNA]</scope>
    <source>
        <strain evidence="8 9">TC161</strain>
    </source>
</reference>
<feature type="transmembrane region" description="Helical" evidence="6">
    <location>
        <begin position="295"/>
        <end position="318"/>
    </location>
</feature>
<dbReference type="GO" id="GO:0015174">
    <property type="term" value="F:basic amino acid transmembrane transporter activity"/>
    <property type="evidence" value="ECO:0007669"/>
    <property type="project" value="TreeGrafter"/>
</dbReference>